<dbReference type="GO" id="GO:0008408">
    <property type="term" value="F:3'-5' exonuclease activity"/>
    <property type="evidence" value="ECO:0007669"/>
    <property type="project" value="InterPro"/>
</dbReference>
<keyword evidence="2" id="KW-0269">Exonuclease</keyword>
<organism evidence="2 3">
    <name type="scientific">Xylanibacter ruminicola</name>
    <name type="common">Prevotella ruminicola</name>
    <dbReference type="NCBI Taxonomy" id="839"/>
    <lineage>
        <taxon>Bacteria</taxon>
        <taxon>Pseudomonadati</taxon>
        <taxon>Bacteroidota</taxon>
        <taxon>Bacteroidia</taxon>
        <taxon>Bacteroidales</taxon>
        <taxon>Prevotellaceae</taxon>
        <taxon>Xylanibacter</taxon>
    </lineage>
</organism>
<evidence type="ECO:0000313" key="3">
    <source>
        <dbReference type="Proteomes" id="UP000763088"/>
    </source>
</evidence>
<evidence type="ECO:0000259" key="1">
    <source>
        <dbReference type="SMART" id="SM00474"/>
    </source>
</evidence>
<dbReference type="AlphaFoldDB" id="A0A928BR97"/>
<dbReference type="PANTHER" id="PTHR47765">
    <property type="entry name" value="3'-5' EXONUCLEASE DOMAIN-CONTAINING PROTEIN"/>
    <property type="match status" value="1"/>
</dbReference>
<dbReference type="GO" id="GO:0003676">
    <property type="term" value="F:nucleic acid binding"/>
    <property type="evidence" value="ECO:0007669"/>
    <property type="project" value="InterPro"/>
</dbReference>
<dbReference type="InterPro" id="IPR052408">
    <property type="entry name" value="Exonuclease_MUT-7-like"/>
</dbReference>
<dbReference type="GO" id="GO:0006139">
    <property type="term" value="P:nucleobase-containing compound metabolic process"/>
    <property type="evidence" value="ECO:0007669"/>
    <property type="project" value="InterPro"/>
</dbReference>
<comment type="caution">
    <text evidence="2">The sequence shown here is derived from an EMBL/GenBank/DDBJ whole genome shotgun (WGS) entry which is preliminary data.</text>
</comment>
<dbReference type="SMART" id="SM00474">
    <property type="entry name" value="35EXOc"/>
    <property type="match status" value="1"/>
</dbReference>
<proteinExistence type="predicted"/>
<reference evidence="2" key="1">
    <citation type="submission" date="2019-04" db="EMBL/GenBank/DDBJ databases">
        <title>Evolution of Biomass-Degrading Anaerobic Consortia Revealed by Metagenomics.</title>
        <authorList>
            <person name="Peng X."/>
        </authorList>
    </citation>
    <scope>NUCLEOTIDE SEQUENCE</scope>
    <source>
        <strain evidence="2">SIG141</strain>
    </source>
</reference>
<evidence type="ECO:0000313" key="2">
    <source>
        <dbReference type="EMBL" id="MBE6265905.1"/>
    </source>
</evidence>
<dbReference type="PANTHER" id="PTHR47765:SF2">
    <property type="entry name" value="EXONUCLEASE MUT-7 HOMOLOG"/>
    <property type="match status" value="1"/>
</dbReference>
<dbReference type="Gene3D" id="3.30.420.10">
    <property type="entry name" value="Ribonuclease H-like superfamily/Ribonuclease H"/>
    <property type="match status" value="1"/>
</dbReference>
<dbReference type="Pfam" id="PF01612">
    <property type="entry name" value="DNA_pol_A_exo1"/>
    <property type="match status" value="1"/>
</dbReference>
<dbReference type="InterPro" id="IPR012337">
    <property type="entry name" value="RNaseH-like_sf"/>
</dbReference>
<gene>
    <name evidence="2" type="ORF">E7102_05475</name>
</gene>
<keyword evidence="2" id="KW-0378">Hydrolase</keyword>
<feature type="domain" description="3'-5' exonuclease" evidence="1">
    <location>
        <begin position="26"/>
        <end position="195"/>
    </location>
</feature>
<sequence length="217" mass="25044">MKKLIQNKVDKKTIADFPRVSFPGKIIVVLSEPEAERAVDYLLAQPVLGFDTETRPSFKKGVRHKCSLLQVSTADCCFLFRLNYIGLCPAVRRLLEDTTVTKVGLAWSNDAHGLRELGEFNMGTFVDLQDMARKIGIEDQSLMKLYANVFGERISKREQLTNWERDVLEESQKRYAAIDAWACVRLYCEFKRMLERNDYELVIVPEEINKKNEEDIS</sequence>
<protein>
    <submittedName>
        <fullName evidence="2">3'-5' exonuclease domain-containing protein 2</fullName>
    </submittedName>
</protein>
<dbReference type="InterPro" id="IPR002562">
    <property type="entry name" value="3'-5'_exonuclease_dom"/>
</dbReference>
<dbReference type="CDD" id="cd06141">
    <property type="entry name" value="WRN_exo"/>
    <property type="match status" value="1"/>
</dbReference>
<keyword evidence="2" id="KW-0540">Nuclease</keyword>
<dbReference type="Proteomes" id="UP000763088">
    <property type="component" value="Unassembled WGS sequence"/>
</dbReference>
<dbReference type="InterPro" id="IPR036397">
    <property type="entry name" value="RNaseH_sf"/>
</dbReference>
<name>A0A928BR97_XYLRU</name>
<dbReference type="EMBL" id="SUYD01000005">
    <property type="protein sequence ID" value="MBE6265905.1"/>
    <property type="molecule type" value="Genomic_DNA"/>
</dbReference>
<accession>A0A928BR97</accession>
<dbReference type="SUPFAM" id="SSF53098">
    <property type="entry name" value="Ribonuclease H-like"/>
    <property type="match status" value="1"/>
</dbReference>